<sequence>MAFNIDEIDAAPSHRLFNANLDGTNIVVTVTEKAAVVRRWISTTKFFRRGFRGRLVVGLGVQWTPGARDPPAETLQLCVGTRCLVYQLSNSPNVPVSLRRFLMDPGNTFVGFWNHSDRWKLQISKHSLQMLRDPLDMRKYAQTDDGESLETATIERIIEEHLGIPGVPFSREISMSDWDDRYLSDEQVLQVTLDAHYAFEIGKDIRAWTFN</sequence>
<keyword evidence="4" id="KW-1185">Reference proteome</keyword>
<dbReference type="InterPro" id="IPR051132">
    <property type="entry name" value="3-5_Exonuclease_domain"/>
</dbReference>
<protein>
    <recommendedName>
        <fullName evidence="5">3'-5' exonuclease domain-containing protein</fullName>
    </recommendedName>
</protein>
<dbReference type="GO" id="GO:0005634">
    <property type="term" value="C:nucleus"/>
    <property type="evidence" value="ECO:0007669"/>
    <property type="project" value="TreeGrafter"/>
</dbReference>
<dbReference type="GO" id="GO:0005737">
    <property type="term" value="C:cytoplasm"/>
    <property type="evidence" value="ECO:0007669"/>
    <property type="project" value="TreeGrafter"/>
</dbReference>
<dbReference type="Proteomes" id="UP001293593">
    <property type="component" value="Unassembled WGS sequence"/>
</dbReference>
<dbReference type="GO" id="GO:0008408">
    <property type="term" value="F:3'-5' exonuclease activity"/>
    <property type="evidence" value="ECO:0007669"/>
    <property type="project" value="TreeGrafter"/>
</dbReference>
<dbReference type="Gene3D" id="3.30.420.10">
    <property type="entry name" value="Ribonuclease H-like superfamily/Ribonuclease H"/>
    <property type="match status" value="1"/>
</dbReference>
<keyword evidence="2" id="KW-0378">Hydrolase</keyword>
<evidence type="ECO:0000313" key="3">
    <source>
        <dbReference type="EMBL" id="KAK4257874.1"/>
    </source>
</evidence>
<reference evidence="3" key="1">
    <citation type="submission" date="2023-10" db="EMBL/GenBank/DDBJ databases">
        <title>Chromosome-level genome of the transformable northern wattle, Acacia crassicarpa.</title>
        <authorList>
            <person name="Massaro I."/>
            <person name="Sinha N.R."/>
            <person name="Poethig S."/>
            <person name="Leichty A.R."/>
        </authorList>
    </citation>
    <scope>NUCLEOTIDE SEQUENCE</scope>
    <source>
        <strain evidence="3">Acra3RX</strain>
        <tissue evidence="3">Leaf</tissue>
    </source>
</reference>
<accession>A0AAE1MAG0</accession>
<name>A0AAE1MAG0_9FABA</name>
<dbReference type="CDD" id="cd06141">
    <property type="entry name" value="WRN_exo"/>
    <property type="match status" value="1"/>
</dbReference>
<proteinExistence type="predicted"/>
<gene>
    <name evidence="3" type="ORF">QN277_007405</name>
</gene>
<dbReference type="PANTHER" id="PTHR13620:SF59">
    <property type="entry name" value="POLYNUCLEOTIDYL TRANSFERASE, RIBONUCLEASE H-LIKE SUPERFAMILY PROTEIN"/>
    <property type="match status" value="1"/>
</dbReference>
<dbReference type="InterPro" id="IPR036397">
    <property type="entry name" value="RNaseH_sf"/>
</dbReference>
<evidence type="ECO:0000256" key="1">
    <source>
        <dbReference type="ARBA" id="ARBA00022722"/>
    </source>
</evidence>
<keyword evidence="1" id="KW-0540">Nuclease</keyword>
<dbReference type="SUPFAM" id="SSF53098">
    <property type="entry name" value="Ribonuclease H-like"/>
    <property type="match status" value="1"/>
</dbReference>
<organism evidence="3 4">
    <name type="scientific">Acacia crassicarpa</name>
    <name type="common">northern wattle</name>
    <dbReference type="NCBI Taxonomy" id="499986"/>
    <lineage>
        <taxon>Eukaryota</taxon>
        <taxon>Viridiplantae</taxon>
        <taxon>Streptophyta</taxon>
        <taxon>Embryophyta</taxon>
        <taxon>Tracheophyta</taxon>
        <taxon>Spermatophyta</taxon>
        <taxon>Magnoliopsida</taxon>
        <taxon>eudicotyledons</taxon>
        <taxon>Gunneridae</taxon>
        <taxon>Pentapetalae</taxon>
        <taxon>rosids</taxon>
        <taxon>fabids</taxon>
        <taxon>Fabales</taxon>
        <taxon>Fabaceae</taxon>
        <taxon>Caesalpinioideae</taxon>
        <taxon>mimosoid clade</taxon>
        <taxon>Acacieae</taxon>
        <taxon>Acacia</taxon>
    </lineage>
</organism>
<evidence type="ECO:0000256" key="2">
    <source>
        <dbReference type="ARBA" id="ARBA00022801"/>
    </source>
</evidence>
<dbReference type="AlphaFoldDB" id="A0AAE1MAG0"/>
<dbReference type="GO" id="GO:0003676">
    <property type="term" value="F:nucleic acid binding"/>
    <property type="evidence" value="ECO:0007669"/>
    <property type="project" value="InterPro"/>
</dbReference>
<dbReference type="PANTHER" id="PTHR13620">
    <property type="entry name" value="3-5 EXONUCLEASE"/>
    <property type="match status" value="1"/>
</dbReference>
<dbReference type="InterPro" id="IPR012337">
    <property type="entry name" value="RNaseH-like_sf"/>
</dbReference>
<comment type="caution">
    <text evidence="3">The sequence shown here is derived from an EMBL/GenBank/DDBJ whole genome shotgun (WGS) entry which is preliminary data.</text>
</comment>
<evidence type="ECO:0008006" key="5">
    <source>
        <dbReference type="Google" id="ProtNLM"/>
    </source>
</evidence>
<dbReference type="EMBL" id="JAWXYG010000012">
    <property type="protein sequence ID" value="KAK4257874.1"/>
    <property type="molecule type" value="Genomic_DNA"/>
</dbReference>
<evidence type="ECO:0000313" key="4">
    <source>
        <dbReference type="Proteomes" id="UP001293593"/>
    </source>
</evidence>